<gene>
    <name evidence="1" type="ORF">NCTC10124_00358</name>
</gene>
<reference evidence="2" key="1">
    <citation type="submission" date="2018-06" db="EMBL/GenBank/DDBJ databases">
        <authorList>
            <consortium name="Pathogen Informatics"/>
        </authorList>
    </citation>
    <scope>NUCLEOTIDE SEQUENCE [LARGE SCALE GENOMIC DNA]</scope>
    <source>
        <strain evidence="2">NCTC10124</strain>
    </source>
</reference>
<dbReference type="GeneID" id="93529997"/>
<evidence type="ECO:0008006" key="3">
    <source>
        <dbReference type="Google" id="ProtNLM"/>
    </source>
</evidence>
<evidence type="ECO:0000313" key="2">
    <source>
        <dbReference type="Proteomes" id="UP000259328"/>
    </source>
</evidence>
<name>A0A3B0PSS5_MYCSY</name>
<accession>A0A3B0PSS5</accession>
<evidence type="ECO:0000313" key="1">
    <source>
        <dbReference type="EMBL" id="SYV92633.1"/>
    </source>
</evidence>
<dbReference type="InterPro" id="IPR013321">
    <property type="entry name" value="Arc_rbn_hlx_hlx"/>
</dbReference>
<dbReference type="AlphaFoldDB" id="A0A3B0PSS5"/>
<organism evidence="1 2">
    <name type="scientific">Mycoplasmopsis synoviae</name>
    <name type="common">Mycoplasma synoviae</name>
    <dbReference type="NCBI Taxonomy" id="2109"/>
    <lineage>
        <taxon>Bacteria</taxon>
        <taxon>Bacillati</taxon>
        <taxon>Mycoplasmatota</taxon>
        <taxon>Mycoplasmoidales</taxon>
        <taxon>Metamycoplasmataceae</taxon>
        <taxon>Mycoplasmopsis</taxon>
    </lineage>
</organism>
<dbReference type="GO" id="GO:0006355">
    <property type="term" value="P:regulation of DNA-templated transcription"/>
    <property type="evidence" value="ECO:0007669"/>
    <property type="project" value="InterPro"/>
</dbReference>
<protein>
    <recommendedName>
        <fullName evidence="3">Ribbon-helix-helix protein CopG domain-containing protein</fullName>
    </recommendedName>
</protein>
<dbReference type="EMBL" id="LS991953">
    <property type="protein sequence ID" value="SYV92633.1"/>
    <property type="molecule type" value="Genomic_DNA"/>
</dbReference>
<dbReference type="RefSeq" id="WP_020002743.1">
    <property type="nucleotide sequence ID" value="NZ_LS991953.1"/>
</dbReference>
<dbReference type="Proteomes" id="UP000259328">
    <property type="component" value="Chromosome"/>
</dbReference>
<sequence length="65" mass="7485">MNLKERVSSYSVEKTKANNNNSLKKAISITLSQQAIDKLEFIKTQKGNIMNRSQVIELLIKEYKI</sequence>
<proteinExistence type="predicted"/>
<dbReference type="Gene3D" id="1.10.1220.10">
    <property type="entry name" value="Met repressor-like"/>
    <property type="match status" value="1"/>
</dbReference>